<organism evidence="2 3">
    <name type="scientific">Pantoea rodasii</name>
    <dbReference type="NCBI Taxonomy" id="1076549"/>
    <lineage>
        <taxon>Bacteria</taxon>
        <taxon>Pseudomonadati</taxon>
        <taxon>Pseudomonadota</taxon>
        <taxon>Gammaproteobacteria</taxon>
        <taxon>Enterobacterales</taxon>
        <taxon>Erwiniaceae</taxon>
        <taxon>Pantoea</taxon>
    </lineage>
</organism>
<name>A0A2M9W4Y9_9GAMM</name>
<dbReference type="Pfam" id="PF01136">
    <property type="entry name" value="Peptidase_U32"/>
    <property type="match status" value="1"/>
</dbReference>
<evidence type="ECO:0000313" key="3">
    <source>
        <dbReference type="Proteomes" id="UP000232062"/>
    </source>
</evidence>
<keyword evidence="1" id="KW-0831">Ubiquinone biosynthesis</keyword>
<accession>A0A2M9W4Y9</accession>
<comment type="caution">
    <text evidence="2">The sequence shown here is derived from an EMBL/GenBank/DDBJ whole genome shotgun (WGS) entry which is preliminary data.</text>
</comment>
<dbReference type="InterPro" id="IPR051454">
    <property type="entry name" value="RNA/ubiquinone_mod_enzymes"/>
</dbReference>
<gene>
    <name evidence="1" type="primary">ubiV</name>
    <name evidence="2" type="ORF">PRCB_26010</name>
</gene>
<dbReference type="HAMAP" id="MF_02233">
    <property type="entry name" value="UbiV"/>
    <property type="match status" value="1"/>
</dbReference>
<dbReference type="Proteomes" id="UP000232062">
    <property type="component" value="Unassembled WGS sequence"/>
</dbReference>
<dbReference type="InterPro" id="IPR043693">
    <property type="entry name" value="UbiV"/>
</dbReference>
<evidence type="ECO:0000256" key="1">
    <source>
        <dbReference type="HAMAP-Rule" id="MF_02233"/>
    </source>
</evidence>
<comment type="cofactor">
    <cofactor evidence="1">
        <name>[4Fe-4S] cluster</name>
        <dbReference type="ChEBI" id="CHEBI:49883"/>
    </cofactor>
</comment>
<dbReference type="UniPathway" id="UPA00232"/>
<dbReference type="STRING" id="1076549.HA45_07765"/>
<feature type="binding site" evidence="1">
    <location>
        <position position="193"/>
    </location>
    <ligand>
        <name>[4Fe-4S] cluster</name>
        <dbReference type="ChEBI" id="CHEBI:49883"/>
    </ligand>
</feature>
<feature type="binding site" evidence="1">
    <location>
        <position position="39"/>
    </location>
    <ligand>
        <name>[4Fe-4S] cluster</name>
        <dbReference type="ChEBI" id="CHEBI:49883"/>
    </ligand>
</feature>
<comment type="subunit">
    <text evidence="1">Forms a heterodimer with UbiU.</text>
</comment>
<keyword evidence="1" id="KW-0004">4Fe-4S</keyword>
<dbReference type="EMBL" id="PIQI01000031">
    <property type="protein sequence ID" value="PJZ02607.1"/>
    <property type="molecule type" value="Genomic_DNA"/>
</dbReference>
<evidence type="ECO:0000313" key="2">
    <source>
        <dbReference type="EMBL" id="PJZ02607.1"/>
    </source>
</evidence>
<dbReference type="GO" id="GO:0006744">
    <property type="term" value="P:ubiquinone biosynthetic process"/>
    <property type="evidence" value="ECO:0007669"/>
    <property type="project" value="UniProtKB-UniRule"/>
</dbReference>
<dbReference type="GO" id="GO:0051539">
    <property type="term" value="F:4 iron, 4 sulfur cluster binding"/>
    <property type="evidence" value="ECO:0007669"/>
    <property type="project" value="UniProtKB-UniRule"/>
</dbReference>
<keyword evidence="1" id="KW-0408">Iron</keyword>
<dbReference type="AlphaFoldDB" id="A0A2M9W4Y9"/>
<dbReference type="PANTHER" id="PTHR30217">
    <property type="entry name" value="PEPTIDASE U32 FAMILY"/>
    <property type="match status" value="1"/>
</dbReference>
<dbReference type="InterPro" id="IPR001539">
    <property type="entry name" value="Peptidase_U32"/>
</dbReference>
<feature type="binding site" evidence="1">
    <location>
        <position position="180"/>
    </location>
    <ligand>
        <name>[4Fe-4S] cluster</name>
        <dbReference type="ChEBI" id="CHEBI:49883"/>
    </ligand>
</feature>
<keyword evidence="1" id="KW-0479">Metal-binding</keyword>
<comment type="similarity">
    <text evidence="1">Belongs to the peptidase U32 family. UbiV subfamily.</text>
</comment>
<keyword evidence="3" id="KW-1185">Reference proteome</keyword>
<sequence>MRYAIGPVLWYWSTDTLESFYQHAADSSADIIYLGEAVCSKRRATSFHQWMEMGRHLAQHGKQVVVSTLALLQSPSEVKELRRYVENGEFLLEANDIGTVNMAAERKLPFVAGPTLNVYNAQTLQLLLKEGMTRWCIPVEMSRDWLIQLLQQCDAAGVRDRFEVEVLGYGYLPLALSARCFTARSENRAKDDCQTCCIHYPTGRRVLSQEGQQVFVLNGIQTMSGYCYNLGNDLAGMHNWIDIVRLSPQDETTLTEVDRFRANEAGEAPLMMARGSDCNGYWRRLAGMALQNGR</sequence>
<dbReference type="GO" id="GO:0046872">
    <property type="term" value="F:metal ion binding"/>
    <property type="evidence" value="ECO:0007669"/>
    <property type="project" value="UniProtKB-KW"/>
</dbReference>
<proteinExistence type="inferred from homology"/>
<feature type="binding site" evidence="1">
    <location>
        <position position="197"/>
    </location>
    <ligand>
        <name>[4Fe-4S] cluster</name>
        <dbReference type="ChEBI" id="CHEBI:49883"/>
    </ligand>
</feature>
<comment type="function">
    <text evidence="1">Required for O(2)-independent ubiquinone (coenzyme Q) biosynthesis. Together with UbiU, is essential for the C6-hydroxylation reaction in the oxygen-independent ubiquinone biosynthesis pathway.</text>
</comment>
<reference evidence="2 3" key="1">
    <citation type="submission" date="2017-11" db="EMBL/GenBank/DDBJ databases">
        <title>The genome sequence of Pantoea rodasii DSM 26611.</title>
        <authorList>
            <person name="Gao J."/>
            <person name="Mao X."/>
            <person name="Sun J."/>
        </authorList>
    </citation>
    <scope>NUCLEOTIDE SEQUENCE [LARGE SCALE GENOMIC DNA]</scope>
    <source>
        <strain evidence="2 3">DSM 26611</strain>
    </source>
</reference>
<dbReference type="RefSeq" id="WP_100704445.1">
    <property type="nucleotide sequence ID" value="NZ_MLFP01000004.1"/>
</dbReference>
<dbReference type="PANTHER" id="PTHR30217:SF11">
    <property type="entry name" value="UBIQUINONE BIOSYNTHESIS PROTEIN UBIV"/>
    <property type="match status" value="1"/>
</dbReference>
<comment type="pathway">
    <text evidence="1">Cofactor biosynthesis; ubiquinone biosynthesis.</text>
</comment>
<dbReference type="NCBIfam" id="NF011991">
    <property type="entry name" value="PRK15447.1"/>
    <property type="match status" value="1"/>
</dbReference>
<dbReference type="OrthoDB" id="8523349at2"/>
<keyword evidence="1" id="KW-0411">Iron-sulfur</keyword>
<protein>
    <recommendedName>
        <fullName evidence="1">Ubiquinone biosynthesis protein UbiV</fullName>
    </recommendedName>
</protein>